<feature type="repeat" description="PPR" evidence="1">
    <location>
        <begin position="448"/>
        <end position="482"/>
    </location>
</feature>
<dbReference type="EMBL" id="BLLK01000047">
    <property type="protein sequence ID" value="GFH54468.1"/>
    <property type="molecule type" value="Genomic_DNA"/>
</dbReference>
<dbReference type="AlphaFoldDB" id="A0AAD3H916"/>
<evidence type="ECO:0000313" key="3">
    <source>
        <dbReference type="Proteomes" id="UP001054902"/>
    </source>
</evidence>
<reference evidence="2 3" key="1">
    <citation type="journal article" date="2021" name="Sci. Rep.">
        <title>The genome of the diatom Chaetoceros tenuissimus carries an ancient integrated fragment of an extant virus.</title>
        <authorList>
            <person name="Hongo Y."/>
            <person name="Kimura K."/>
            <person name="Takaki Y."/>
            <person name="Yoshida Y."/>
            <person name="Baba S."/>
            <person name="Kobayashi G."/>
            <person name="Nagasaki K."/>
            <person name="Hano T."/>
            <person name="Tomaru Y."/>
        </authorList>
    </citation>
    <scope>NUCLEOTIDE SEQUENCE [LARGE SCALE GENOMIC DNA]</scope>
    <source>
        <strain evidence="2 3">NIES-3715</strain>
    </source>
</reference>
<dbReference type="PANTHER" id="PTHR47939:SF5">
    <property type="entry name" value="PENTACOTRIPEPTIDE-REPEAT REGION OF PRORP DOMAIN-CONTAINING PROTEIN"/>
    <property type="match status" value="1"/>
</dbReference>
<dbReference type="InterPro" id="IPR011990">
    <property type="entry name" value="TPR-like_helical_dom_sf"/>
</dbReference>
<proteinExistence type="predicted"/>
<dbReference type="InterPro" id="IPR002885">
    <property type="entry name" value="PPR_rpt"/>
</dbReference>
<evidence type="ECO:0000256" key="1">
    <source>
        <dbReference type="PROSITE-ProRule" id="PRU00708"/>
    </source>
</evidence>
<protein>
    <submittedName>
        <fullName evidence="2">Uncharacterized protein</fullName>
    </submittedName>
</protein>
<dbReference type="InterPro" id="IPR050667">
    <property type="entry name" value="PPR-containing_protein"/>
</dbReference>
<sequence length="630" mass="71216">MCISKTNTDELKRRASKQLVNALENIIDVQKSLGVSDGKTVFTQTDSDREQEIEAFLKDFTHAVRNLQTSEALKTFYSTPHSILSGEIGIQNNLLYYQGLLRLVQELRVKKIASVVDVYEASELVYANCMNSSNEGENKKIDSLRKSILHRVLFALSRSGSNLPYQRLVNTIEDLSSTIECMTEIDDQLFLYAELMKELLHKNISKIVRRSIHLKSVEKDIWQSAITMIRMTDRAYFEENPRIFNYFISLLEKSTFTIQKDLPFAELMKSLVDKGAQPPPEVVLNIVQFSFPYNDITNARYIVRSLNKLQNNKDSDMPDYIIDVGNLESIAYPLSRKGMSRELMDLWSYIQTIQASGYPHYQATEGFLESLARSFVASRRQEDELLFGVLATMEEQGMKPSYIFIKGLAQSLRTKSTIARLDKGRHILFNSLHENSNPDGSPSLVSPCSTSLNTLLAGYADLGLSDKAFQLLDSFEQLGCEPDANTYAFLVQSICRNLTTSLPVAYVSNDMNRFISEQEELADYVINETIRKGFHNHKHLIDAYVKVLCATNNLEKAREFLSMQVVEANEMGDIPSTSLDTISTLALEHALRGNFEGLEEVSQLCTSSGYSGLPSGIHSRIQRIKGRYSS</sequence>
<gene>
    <name evidence="2" type="ORF">CTEN210_10943</name>
</gene>
<dbReference type="Pfam" id="PF13041">
    <property type="entry name" value="PPR_2"/>
    <property type="match status" value="1"/>
</dbReference>
<organism evidence="2 3">
    <name type="scientific">Chaetoceros tenuissimus</name>
    <dbReference type="NCBI Taxonomy" id="426638"/>
    <lineage>
        <taxon>Eukaryota</taxon>
        <taxon>Sar</taxon>
        <taxon>Stramenopiles</taxon>
        <taxon>Ochrophyta</taxon>
        <taxon>Bacillariophyta</taxon>
        <taxon>Coscinodiscophyceae</taxon>
        <taxon>Chaetocerotophycidae</taxon>
        <taxon>Chaetocerotales</taxon>
        <taxon>Chaetocerotaceae</taxon>
        <taxon>Chaetoceros</taxon>
    </lineage>
</organism>
<name>A0AAD3H916_9STRA</name>
<comment type="caution">
    <text evidence="2">The sequence shown here is derived from an EMBL/GenBank/DDBJ whole genome shotgun (WGS) entry which is preliminary data.</text>
</comment>
<accession>A0AAD3H916</accession>
<dbReference type="Proteomes" id="UP001054902">
    <property type="component" value="Unassembled WGS sequence"/>
</dbReference>
<keyword evidence="3" id="KW-1185">Reference proteome</keyword>
<dbReference type="NCBIfam" id="TIGR00756">
    <property type="entry name" value="PPR"/>
    <property type="match status" value="1"/>
</dbReference>
<evidence type="ECO:0000313" key="2">
    <source>
        <dbReference type="EMBL" id="GFH54468.1"/>
    </source>
</evidence>
<dbReference type="PANTHER" id="PTHR47939">
    <property type="entry name" value="MEMBRANE-ASSOCIATED SALT-INDUCIBLE PROTEIN-LIKE"/>
    <property type="match status" value="1"/>
</dbReference>
<dbReference type="PROSITE" id="PS51375">
    <property type="entry name" value="PPR"/>
    <property type="match status" value="1"/>
</dbReference>
<dbReference type="Gene3D" id="1.25.40.10">
    <property type="entry name" value="Tetratricopeptide repeat domain"/>
    <property type="match status" value="1"/>
</dbReference>